<keyword evidence="2" id="KW-1185">Reference proteome</keyword>
<evidence type="ECO:0000313" key="1">
    <source>
        <dbReference type="EMBL" id="KAJ2787727.1"/>
    </source>
</evidence>
<protein>
    <submittedName>
        <fullName evidence="1">Uncharacterized protein</fullName>
    </submittedName>
</protein>
<comment type="caution">
    <text evidence="1">The sequence shown here is derived from an EMBL/GenBank/DDBJ whole genome shotgun (WGS) entry which is preliminary data.</text>
</comment>
<proteinExistence type="predicted"/>
<dbReference type="Proteomes" id="UP001140172">
    <property type="component" value="Unassembled WGS sequence"/>
</dbReference>
<accession>A0A9W8HR15</accession>
<reference evidence="1" key="1">
    <citation type="submission" date="2022-07" db="EMBL/GenBank/DDBJ databases">
        <title>Phylogenomic reconstructions and comparative analyses of Kickxellomycotina fungi.</title>
        <authorList>
            <person name="Reynolds N.K."/>
            <person name="Stajich J.E."/>
            <person name="Barry K."/>
            <person name="Grigoriev I.V."/>
            <person name="Crous P."/>
            <person name="Smith M.E."/>
        </authorList>
    </citation>
    <scope>NUCLEOTIDE SEQUENCE</scope>
    <source>
        <strain evidence="1">BCRC 34489</strain>
    </source>
</reference>
<dbReference type="InterPro" id="IPR000014">
    <property type="entry name" value="PAS"/>
</dbReference>
<dbReference type="AlphaFoldDB" id="A0A9W8HR15"/>
<dbReference type="OrthoDB" id="411251at2759"/>
<dbReference type="SUPFAM" id="SSF55785">
    <property type="entry name" value="PYP-like sensor domain (PAS domain)"/>
    <property type="match status" value="1"/>
</dbReference>
<dbReference type="CDD" id="cd00130">
    <property type="entry name" value="PAS"/>
    <property type="match status" value="2"/>
</dbReference>
<organism evidence="1 2">
    <name type="scientific">Coemansia interrupta</name>
    <dbReference type="NCBI Taxonomy" id="1126814"/>
    <lineage>
        <taxon>Eukaryota</taxon>
        <taxon>Fungi</taxon>
        <taxon>Fungi incertae sedis</taxon>
        <taxon>Zoopagomycota</taxon>
        <taxon>Kickxellomycotina</taxon>
        <taxon>Kickxellomycetes</taxon>
        <taxon>Kickxellales</taxon>
        <taxon>Kickxellaceae</taxon>
        <taxon>Coemansia</taxon>
    </lineage>
</organism>
<gene>
    <name evidence="1" type="ORF">GGI15_000498</name>
</gene>
<dbReference type="InterPro" id="IPR035965">
    <property type="entry name" value="PAS-like_dom_sf"/>
</dbReference>
<sequence length="316" mass="33575">MPHHSFIAIHDKSPESRILYMSSGVRQALGVQPQDMIGQSAYAFLASDTHTAAYPHASCGSLDETCVTILDLNAQHTGTLLATRVHIFSCDSCNLIVATMQPGHVRRQPPAMDVCRPFSPSSEPSEPSASAVRVARETRLRACLVLGPWVSHPVVSADGGSAGVVTNPLGPRVVFATNSVSRMLDVDGDELVDMPFLRMVAPESLGEAAGFLERLGRQESFVFARIFLVRRPGDAGEVGWGRAEVEVVGARSDDGAVLLCRMLGVYAAPQVGGMANGGSGWMAGRELDPGYASLAELLSSDAETSDCPMLYATTKC</sequence>
<evidence type="ECO:0000313" key="2">
    <source>
        <dbReference type="Proteomes" id="UP001140172"/>
    </source>
</evidence>
<dbReference type="Gene3D" id="3.30.450.20">
    <property type="entry name" value="PAS domain"/>
    <property type="match status" value="1"/>
</dbReference>
<dbReference type="EMBL" id="JANBUM010000014">
    <property type="protein sequence ID" value="KAJ2787727.1"/>
    <property type="molecule type" value="Genomic_DNA"/>
</dbReference>
<name>A0A9W8HR15_9FUNG</name>